<name>A0A6B0V3T0_IXORI</name>
<dbReference type="EMBL" id="GIFC01014837">
    <property type="protein sequence ID" value="MXU96920.1"/>
    <property type="molecule type" value="Transcribed_RNA"/>
</dbReference>
<reference evidence="2" key="1">
    <citation type="submission" date="2019-12" db="EMBL/GenBank/DDBJ databases">
        <title>An insight into the sialome of adult female Ixodes ricinus ticks feeding for 6 days.</title>
        <authorList>
            <person name="Perner J."/>
            <person name="Ribeiro J.M.C."/>
        </authorList>
    </citation>
    <scope>NUCLEOTIDE SEQUENCE</scope>
    <source>
        <strain evidence="2">Semi-engorged</strain>
        <tissue evidence="2">Salivary glands</tissue>
    </source>
</reference>
<evidence type="ECO:0000256" key="1">
    <source>
        <dbReference type="SAM" id="MobiDB-lite"/>
    </source>
</evidence>
<sequence>MPSPPPAAACLAPSGIPATRATPQSACWGLLGSVRLREVGVGHGGQAPCPGAPEAVPVSLVGRVLRQHALRLGPQLLAQEAALLRQLRQRHSPLGQHAPSGPRLCQGTLTGLTVEARLGELLAGPAATHGLPAWDSAATRTLAAASLSGLECLLVLVVEAWWHVGHVHEETHGHGEPRVGGPLGGPNEGQGVVAAPREALGEVLLDRGPCGSEAGAPRGHGAPPGQTGGVHAVEL</sequence>
<evidence type="ECO:0000313" key="2">
    <source>
        <dbReference type="EMBL" id="MXU96920.1"/>
    </source>
</evidence>
<feature type="compositionally biased region" description="Low complexity" evidence="1">
    <location>
        <begin position="214"/>
        <end position="225"/>
    </location>
</feature>
<feature type="region of interest" description="Disordered" evidence="1">
    <location>
        <begin position="170"/>
        <end position="191"/>
    </location>
</feature>
<accession>A0A6B0V3T0</accession>
<proteinExistence type="predicted"/>
<dbReference type="AlphaFoldDB" id="A0A6B0V3T0"/>
<feature type="region of interest" description="Disordered" evidence="1">
    <location>
        <begin position="206"/>
        <end position="235"/>
    </location>
</feature>
<protein>
    <submittedName>
        <fullName evidence="2">Uncharacterized protein</fullName>
    </submittedName>
</protein>
<organism evidence="2">
    <name type="scientific">Ixodes ricinus</name>
    <name type="common">Common tick</name>
    <name type="synonym">Acarus ricinus</name>
    <dbReference type="NCBI Taxonomy" id="34613"/>
    <lineage>
        <taxon>Eukaryota</taxon>
        <taxon>Metazoa</taxon>
        <taxon>Ecdysozoa</taxon>
        <taxon>Arthropoda</taxon>
        <taxon>Chelicerata</taxon>
        <taxon>Arachnida</taxon>
        <taxon>Acari</taxon>
        <taxon>Parasitiformes</taxon>
        <taxon>Ixodida</taxon>
        <taxon>Ixodoidea</taxon>
        <taxon>Ixodidae</taxon>
        <taxon>Ixodinae</taxon>
        <taxon>Ixodes</taxon>
    </lineage>
</organism>